<evidence type="ECO:0000313" key="2">
    <source>
        <dbReference type="Proteomes" id="UP000284731"/>
    </source>
</evidence>
<gene>
    <name evidence="1" type="ORF">DWX20_09610</name>
</gene>
<name>A0A412PAP6_9FIRM</name>
<evidence type="ECO:0000313" key="1">
    <source>
        <dbReference type="EMBL" id="RGT53684.1"/>
    </source>
</evidence>
<dbReference type="AlphaFoldDB" id="A0A412PAP6"/>
<dbReference type="EMBL" id="QRWX01000005">
    <property type="protein sequence ID" value="RGT53684.1"/>
    <property type="molecule type" value="Genomic_DNA"/>
</dbReference>
<protein>
    <submittedName>
        <fullName evidence="1">Uncharacterized protein</fullName>
    </submittedName>
</protein>
<proteinExistence type="predicted"/>
<sequence length="276" mass="31861">MIDLRKYITEEIQSNFSKLLYAIHARSSDDGFSGLMDDDFDFNFLRDLAPTLCTTLLCGYEAEDLFGGYLTQIRVTNEHINPIIYKLITCFFDESDFDIDAISGDSSSVANHILDEYYNDPNDSAVRSIAEDISRWFDIDIYSKQYIPIDDEYPDEAYGGVCIIRFSDKCDQELISNLMEYLPFMDTGNGTWSSCTLGDYEAYYFRINLNWLDNVGKLDELLETLPIKGHNEITSNVDRFINVLDIYQNEHQTCIDNEQMIEDIVQSFCSEMEVIL</sequence>
<reference evidence="1 2" key="1">
    <citation type="submission" date="2018-08" db="EMBL/GenBank/DDBJ databases">
        <title>A genome reference for cultivated species of the human gut microbiota.</title>
        <authorList>
            <person name="Zou Y."/>
            <person name="Xue W."/>
            <person name="Luo G."/>
        </authorList>
    </citation>
    <scope>NUCLEOTIDE SEQUENCE [LARGE SCALE GENOMIC DNA]</scope>
    <source>
        <strain evidence="1 2">AF18-46</strain>
    </source>
</reference>
<dbReference type="Proteomes" id="UP000284731">
    <property type="component" value="Unassembled WGS sequence"/>
</dbReference>
<comment type="caution">
    <text evidence="1">The sequence shown here is derived from an EMBL/GenBank/DDBJ whole genome shotgun (WGS) entry which is preliminary data.</text>
</comment>
<dbReference type="RefSeq" id="WP_118765351.1">
    <property type="nucleotide sequence ID" value="NZ_CABJCF010000005.1"/>
</dbReference>
<accession>A0A412PAP6</accession>
<organism evidence="1 2">
    <name type="scientific">Solobacterium moorei</name>
    <dbReference type="NCBI Taxonomy" id="102148"/>
    <lineage>
        <taxon>Bacteria</taxon>
        <taxon>Bacillati</taxon>
        <taxon>Bacillota</taxon>
        <taxon>Erysipelotrichia</taxon>
        <taxon>Erysipelotrichales</taxon>
        <taxon>Erysipelotrichaceae</taxon>
        <taxon>Solobacterium</taxon>
    </lineage>
</organism>